<protein>
    <submittedName>
        <fullName evidence="2">Uncharacterized protein</fullName>
    </submittedName>
</protein>
<feature type="region of interest" description="Disordered" evidence="1">
    <location>
        <begin position="191"/>
        <end position="259"/>
    </location>
</feature>
<feature type="region of interest" description="Disordered" evidence="1">
    <location>
        <begin position="1"/>
        <end position="32"/>
    </location>
</feature>
<gene>
    <name evidence="2" type="ORF">BCR35DRAFT_336304</name>
</gene>
<name>A0A1Y2CC92_9BASI</name>
<evidence type="ECO:0000313" key="3">
    <source>
        <dbReference type="Proteomes" id="UP000193467"/>
    </source>
</evidence>
<sequence>MAPVRRAPTRASASLRPTYAPPPLPPPTPASDVDHLSPCTLVQLERLFLTTLPKGFLRDVTPQQRTELMNECRDLDASLLKRWWLLRQWEERRKRRDTPSHEADDDEEEVDSQASAMGSSKQALALQLSPPQQDQQVRFSESDHSRLYQLSPSHSPSGHAAIAESPTVHAFQSPDSPPRPRRSRLTLRMHTQTQYNPSQTPPRQPRYAGGGAQDDPFASPRSRFGSAGGKDLSSLGEGMQGKKSVAMQGRREQMGKGLGTSREELARSIQRVVSGEVGQARSGEEAEEQQRFTVEDVYQCSRIGVNETEDPIYFFCCIRLSIGNWMRVLDLRNPELMFYFSPSSSCFKAWTAYDSQFYLISLPISAITSIKIYHDIAHDVACLLITRSVFARPSISFSTSKPMTLKWETSLHDFTAQNQATRCDTWCVVVQSASAAVSTIERIATSEVEKAGFGDKDEAGVAFLRKVWWGPWDSEKTTVNDLVSSLDLQLTPEPDDWLRTARKGGAKVTSPNGVEKQPTTLEFQHPRLPEERIWCSSYLRPSQEQDLDSPFPFAPPISQLGAGAEQQPDLRCPWLSNDPNRRVLTPWPNPTFPPPVVIEDEWNPTLARPYSASPEKASQPAYRPSLHLNTSQPAKKTAPSSSPPPLPDSFGSPGSGVVDTEDDFASPVEMKAPIDWGDEEALGQEYAFDWLLDSYTHFA</sequence>
<organism evidence="2 3">
    <name type="scientific">Leucosporidium creatinivorum</name>
    <dbReference type="NCBI Taxonomy" id="106004"/>
    <lineage>
        <taxon>Eukaryota</taxon>
        <taxon>Fungi</taxon>
        <taxon>Dikarya</taxon>
        <taxon>Basidiomycota</taxon>
        <taxon>Pucciniomycotina</taxon>
        <taxon>Microbotryomycetes</taxon>
        <taxon>Leucosporidiales</taxon>
        <taxon>Leucosporidium</taxon>
    </lineage>
</organism>
<comment type="caution">
    <text evidence="2">The sequence shown here is derived from an EMBL/GenBank/DDBJ whole genome shotgun (WGS) entry which is preliminary data.</text>
</comment>
<feature type="region of interest" description="Disordered" evidence="1">
    <location>
        <begin position="608"/>
        <end position="671"/>
    </location>
</feature>
<dbReference type="AlphaFoldDB" id="A0A1Y2CC92"/>
<accession>A0A1Y2CC92</accession>
<feature type="compositionally biased region" description="Low complexity" evidence="1">
    <location>
        <begin position="122"/>
        <end position="136"/>
    </location>
</feature>
<dbReference type="EMBL" id="MCGR01000125">
    <property type="protein sequence ID" value="ORY44649.1"/>
    <property type="molecule type" value="Genomic_DNA"/>
</dbReference>
<proteinExistence type="predicted"/>
<dbReference type="InParanoid" id="A0A1Y2CC92"/>
<feature type="region of interest" description="Disordered" evidence="1">
    <location>
        <begin position="94"/>
        <end position="161"/>
    </location>
</feature>
<evidence type="ECO:0000313" key="2">
    <source>
        <dbReference type="EMBL" id="ORY44649.1"/>
    </source>
</evidence>
<feature type="compositionally biased region" description="Pro residues" evidence="1">
    <location>
        <begin position="19"/>
        <end position="29"/>
    </location>
</feature>
<evidence type="ECO:0000256" key="1">
    <source>
        <dbReference type="SAM" id="MobiDB-lite"/>
    </source>
</evidence>
<dbReference type="Proteomes" id="UP000193467">
    <property type="component" value="Unassembled WGS sequence"/>
</dbReference>
<keyword evidence="3" id="KW-1185">Reference proteome</keyword>
<reference evidence="2 3" key="1">
    <citation type="submission" date="2016-07" db="EMBL/GenBank/DDBJ databases">
        <title>Pervasive Adenine N6-methylation of Active Genes in Fungi.</title>
        <authorList>
            <consortium name="DOE Joint Genome Institute"/>
            <person name="Mondo S.J."/>
            <person name="Dannebaum R.O."/>
            <person name="Kuo R.C."/>
            <person name="Labutti K."/>
            <person name="Haridas S."/>
            <person name="Kuo A."/>
            <person name="Salamov A."/>
            <person name="Ahrendt S.R."/>
            <person name="Lipzen A."/>
            <person name="Sullivan W."/>
            <person name="Andreopoulos W.B."/>
            <person name="Clum A."/>
            <person name="Lindquist E."/>
            <person name="Daum C."/>
            <person name="Ramamoorthy G.K."/>
            <person name="Gryganskyi A."/>
            <person name="Culley D."/>
            <person name="Magnuson J.K."/>
            <person name="James T.Y."/>
            <person name="O'Malley M.A."/>
            <person name="Stajich J.E."/>
            <person name="Spatafora J.W."/>
            <person name="Visel A."/>
            <person name="Grigoriev I.V."/>
        </authorList>
    </citation>
    <scope>NUCLEOTIDE SEQUENCE [LARGE SCALE GENOMIC DNA]</scope>
    <source>
        <strain evidence="2 3">62-1032</strain>
    </source>
</reference>
<feature type="compositionally biased region" description="Polar residues" evidence="1">
    <location>
        <begin position="112"/>
        <end position="121"/>
    </location>
</feature>